<dbReference type="Pfam" id="PF04788">
    <property type="entry name" value="DUF620"/>
    <property type="match status" value="1"/>
</dbReference>
<dbReference type="PANTHER" id="PTHR31300">
    <property type="entry name" value="LIPASE"/>
    <property type="match status" value="1"/>
</dbReference>
<dbReference type="InterPro" id="IPR006873">
    <property type="entry name" value="DUF620"/>
</dbReference>
<dbReference type="EMBL" id="BTGU01000005">
    <property type="protein sequence ID" value="GMN34985.1"/>
    <property type="molecule type" value="Genomic_DNA"/>
</dbReference>
<evidence type="ECO:0000313" key="2">
    <source>
        <dbReference type="EMBL" id="GMN34985.1"/>
    </source>
</evidence>
<reference evidence="2" key="1">
    <citation type="submission" date="2023-07" db="EMBL/GenBank/DDBJ databases">
        <title>draft genome sequence of fig (Ficus carica).</title>
        <authorList>
            <person name="Takahashi T."/>
            <person name="Nishimura K."/>
        </authorList>
    </citation>
    <scope>NUCLEOTIDE SEQUENCE</scope>
</reference>
<name>A0AA87ZL24_FICCA</name>
<proteinExistence type="predicted"/>
<evidence type="ECO:0008006" key="4">
    <source>
        <dbReference type="Google" id="ProtNLM"/>
    </source>
</evidence>
<dbReference type="AlphaFoldDB" id="A0AA87ZL24"/>
<dbReference type="PANTHER" id="PTHR31300:SF31">
    <property type="entry name" value="PUTATIVE (DUF620)-RELATED"/>
    <property type="match status" value="1"/>
</dbReference>
<organism evidence="2 3">
    <name type="scientific">Ficus carica</name>
    <name type="common">Common fig</name>
    <dbReference type="NCBI Taxonomy" id="3494"/>
    <lineage>
        <taxon>Eukaryota</taxon>
        <taxon>Viridiplantae</taxon>
        <taxon>Streptophyta</taxon>
        <taxon>Embryophyta</taxon>
        <taxon>Tracheophyta</taxon>
        <taxon>Spermatophyta</taxon>
        <taxon>Magnoliopsida</taxon>
        <taxon>eudicotyledons</taxon>
        <taxon>Gunneridae</taxon>
        <taxon>Pentapetalae</taxon>
        <taxon>rosids</taxon>
        <taxon>fabids</taxon>
        <taxon>Rosales</taxon>
        <taxon>Moraceae</taxon>
        <taxon>Ficeae</taxon>
        <taxon>Ficus</taxon>
    </lineage>
</organism>
<sequence>MERKQGFFMALKEEVVRGLSPGRSRAKSPARSASPMSSLLRRRKNSGGHHNAAQPEVLISRSGSLRPAEALSPLKEGPDGTDGVDSKMEGRWGNWMKGQLCRAPSVSCSAYKRSDLRLLLGVLGAPLAPVHVSTTDPLPHLSIKDTPIETSSAQYILQQYTAASGGQKLQNSIHNAYAMGKVRMIASEFETANRVVRSRNSSKATESGGFVLWQMNPDMWYVELALGGSKVHAGCNGKLVWRHTPWLGAHAAKGPVRPLRRALQGLDPRTTASMFTNARCIGEKKINGEDCFILKLCADPLTLKARSEGPAEIIRHVLFGYFSQKTGLLVHLEDSHLTRIQNNGGDAVYWETTINSFLEDYRPVEGIMIAHSGRSVVTLFRFGETAMSHTKTRMEEAWTIEEVAFNVPGLSMDCFIPPAELRFASMSEACDLPQAPSIKTNMAAATHRAKVAALEKSRDGNVSNIVWKMDV</sequence>
<evidence type="ECO:0000256" key="1">
    <source>
        <dbReference type="SAM" id="MobiDB-lite"/>
    </source>
</evidence>
<accession>A0AA87ZL24</accession>
<feature type="compositionally biased region" description="Low complexity" evidence="1">
    <location>
        <begin position="20"/>
        <end position="39"/>
    </location>
</feature>
<dbReference type="Proteomes" id="UP001187192">
    <property type="component" value="Unassembled WGS sequence"/>
</dbReference>
<keyword evidence="3" id="KW-1185">Reference proteome</keyword>
<gene>
    <name evidence="2" type="ORF">TIFTF001_005008</name>
</gene>
<comment type="caution">
    <text evidence="2">The sequence shown here is derived from an EMBL/GenBank/DDBJ whole genome shotgun (WGS) entry which is preliminary data.</text>
</comment>
<protein>
    <recommendedName>
        <fullName evidence="4">Soluble secretory phospholipase A2 receptor</fullName>
    </recommendedName>
</protein>
<dbReference type="Gramene" id="FCD_00003988-RA">
    <property type="protein sequence ID" value="FCD_00003988-RA:cds"/>
    <property type="gene ID" value="FCD_00003988"/>
</dbReference>
<evidence type="ECO:0000313" key="3">
    <source>
        <dbReference type="Proteomes" id="UP001187192"/>
    </source>
</evidence>
<feature type="region of interest" description="Disordered" evidence="1">
    <location>
        <begin position="18"/>
        <end position="89"/>
    </location>
</feature>